<name>A0A819S8Z3_9BILA</name>
<proteinExistence type="predicted"/>
<dbReference type="AlphaFoldDB" id="A0A819S8Z3"/>
<comment type="caution">
    <text evidence="2">The sequence shown here is derived from an EMBL/GenBank/DDBJ whole genome shotgun (WGS) entry which is preliminary data.</text>
</comment>
<dbReference type="EMBL" id="CAJOBE010008274">
    <property type="protein sequence ID" value="CAF4057707.1"/>
    <property type="molecule type" value="Genomic_DNA"/>
</dbReference>
<feature type="compositionally biased region" description="Polar residues" evidence="1">
    <location>
        <begin position="146"/>
        <end position="161"/>
    </location>
</feature>
<dbReference type="Proteomes" id="UP000663874">
    <property type="component" value="Unassembled WGS sequence"/>
</dbReference>
<evidence type="ECO:0000256" key="1">
    <source>
        <dbReference type="SAM" id="MobiDB-lite"/>
    </source>
</evidence>
<protein>
    <submittedName>
        <fullName evidence="2">Uncharacterized protein</fullName>
    </submittedName>
</protein>
<sequence>IVCGTSDSEKQENRWQNESWQQLIANGDRYVVSDDISPLLSNDFKKRKEDEIKKSTDPRRFEIGQIIRMCNEYTESVLHPSEINSQIVKNTIEKQYGKKHSTDCYSNYSDSYCQTYEQQWQTTIQNGQMNLSRVQTSDETNRRHNNNYTNGTSTKKDSNLNNSIQTDHNIYAKVELQLDMLDCNYEHDKREYYAQLIRDFQKTIPINELDKALKNQEIQYEELINTQEQKRPIIHDLRKRINEFHQMNEAFYNSLSATQVYELKSDEDDHWQQRSLFTEKQSKFKKNLRELEQKKHQLLHNALLNVKFKSIDAEKLYAMHQNEEEHENEDLLILDKKKKKFDEFKQILDQQNPLWVDCFLKCHIPKDAANFALQNDYK</sequence>
<accession>A0A819S8Z3</accession>
<reference evidence="2" key="1">
    <citation type="submission" date="2021-02" db="EMBL/GenBank/DDBJ databases">
        <authorList>
            <person name="Nowell W R."/>
        </authorList>
    </citation>
    <scope>NUCLEOTIDE SEQUENCE</scope>
</reference>
<feature type="non-terminal residue" evidence="2">
    <location>
        <position position="1"/>
    </location>
</feature>
<evidence type="ECO:0000313" key="3">
    <source>
        <dbReference type="Proteomes" id="UP000663874"/>
    </source>
</evidence>
<gene>
    <name evidence="2" type="ORF">FNK824_LOCUS29074</name>
</gene>
<feature type="region of interest" description="Disordered" evidence="1">
    <location>
        <begin position="135"/>
        <end position="161"/>
    </location>
</feature>
<evidence type="ECO:0000313" key="2">
    <source>
        <dbReference type="EMBL" id="CAF4057707.1"/>
    </source>
</evidence>
<organism evidence="2 3">
    <name type="scientific">Rotaria sordida</name>
    <dbReference type="NCBI Taxonomy" id="392033"/>
    <lineage>
        <taxon>Eukaryota</taxon>
        <taxon>Metazoa</taxon>
        <taxon>Spiralia</taxon>
        <taxon>Gnathifera</taxon>
        <taxon>Rotifera</taxon>
        <taxon>Eurotatoria</taxon>
        <taxon>Bdelloidea</taxon>
        <taxon>Philodinida</taxon>
        <taxon>Philodinidae</taxon>
        <taxon>Rotaria</taxon>
    </lineage>
</organism>